<dbReference type="EMBL" id="JACATN010000004">
    <property type="protein sequence ID" value="MBT2162168.1"/>
    <property type="molecule type" value="Genomic_DNA"/>
</dbReference>
<organism evidence="2 3">
    <name type="scientific">Zobellia barbeyronii</name>
    <dbReference type="NCBI Taxonomy" id="2748009"/>
    <lineage>
        <taxon>Bacteria</taxon>
        <taxon>Pseudomonadati</taxon>
        <taxon>Bacteroidota</taxon>
        <taxon>Flavobacteriia</taxon>
        <taxon>Flavobacteriales</taxon>
        <taxon>Flavobacteriaceae</taxon>
        <taxon>Zobellia</taxon>
    </lineage>
</organism>
<gene>
    <name evidence="2" type="ORF">HW347_12905</name>
</gene>
<dbReference type="SUPFAM" id="SSF52833">
    <property type="entry name" value="Thioredoxin-like"/>
    <property type="match status" value="1"/>
</dbReference>
<proteinExistence type="predicted"/>
<dbReference type="Proteomes" id="UP000740413">
    <property type="component" value="Unassembled WGS sequence"/>
</dbReference>
<evidence type="ECO:0000313" key="3">
    <source>
        <dbReference type="Proteomes" id="UP000740413"/>
    </source>
</evidence>
<dbReference type="Pfam" id="PF13899">
    <property type="entry name" value="Thioredoxin_7"/>
    <property type="match status" value="1"/>
</dbReference>
<sequence>MKKIIFLFCMSVVTSLSAQDWQENYAEAQALAKKNDKNLLLVFAGSDWCAPCIKLEKTIWESEEFKKFAEADLILYRADFPRKKANKLSEELTAQNNGLAEKYNSQGHFPLVVLLNKEAEVLGETGYLKLSPNEYITHLKSMF</sequence>
<keyword evidence="3" id="KW-1185">Reference proteome</keyword>
<accession>A0ABS5WFK4</accession>
<evidence type="ECO:0000313" key="2">
    <source>
        <dbReference type="EMBL" id="MBT2162168.1"/>
    </source>
</evidence>
<comment type="caution">
    <text evidence="2">The sequence shown here is derived from an EMBL/GenBank/DDBJ whole genome shotgun (WGS) entry which is preliminary data.</text>
</comment>
<keyword evidence="1" id="KW-0732">Signal</keyword>
<evidence type="ECO:0000256" key="1">
    <source>
        <dbReference type="SAM" id="SignalP"/>
    </source>
</evidence>
<reference evidence="3" key="1">
    <citation type="submission" date="2023-07" db="EMBL/GenBank/DDBJ databases">
        <title>Zobellia barbeyronii sp. nov., a new marine flavobacterium, isolated from green and red algae.</title>
        <authorList>
            <person name="Nedashkovskaya O.I."/>
            <person name="Otstavnykh N."/>
            <person name="Zhukova N."/>
            <person name="Guzev K."/>
            <person name="Chausova V."/>
            <person name="Tekutyeva L."/>
            <person name="Mikhailov V."/>
            <person name="Isaeva M."/>
        </authorList>
    </citation>
    <scope>NUCLEOTIDE SEQUENCE [LARGE SCALE GENOMIC DNA]</scope>
    <source>
        <strain evidence="3">KMM 6746</strain>
    </source>
</reference>
<dbReference type="Gene3D" id="3.40.30.10">
    <property type="entry name" value="Glutaredoxin"/>
    <property type="match status" value="1"/>
</dbReference>
<protein>
    <submittedName>
        <fullName evidence="2">Thioredoxin family protein</fullName>
    </submittedName>
</protein>
<name>A0ABS5WFK4_9FLAO</name>
<dbReference type="InterPro" id="IPR036249">
    <property type="entry name" value="Thioredoxin-like_sf"/>
</dbReference>
<feature type="chain" id="PRO_5047369313" evidence="1">
    <location>
        <begin position="19"/>
        <end position="143"/>
    </location>
</feature>
<feature type="signal peptide" evidence="1">
    <location>
        <begin position="1"/>
        <end position="18"/>
    </location>
</feature>